<dbReference type="Proteomes" id="UP001151760">
    <property type="component" value="Unassembled WGS sequence"/>
</dbReference>
<organism evidence="1 2">
    <name type="scientific">Tanacetum coccineum</name>
    <dbReference type="NCBI Taxonomy" id="301880"/>
    <lineage>
        <taxon>Eukaryota</taxon>
        <taxon>Viridiplantae</taxon>
        <taxon>Streptophyta</taxon>
        <taxon>Embryophyta</taxon>
        <taxon>Tracheophyta</taxon>
        <taxon>Spermatophyta</taxon>
        <taxon>Magnoliopsida</taxon>
        <taxon>eudicotyledons</taxon>
        <taxon>Gunneridae</taxon>
        <taxon>Pentapetalae</taxon>
        <taxon>asterids</taxon>
        <taxon>campanulids</taxon>
        <taxon>Asterales</taxon>
        <taxon>Asteraceae</taxon>
        <taxon>Asteroideae</taxon>
        <taxon>Anthemideae</taxon>
        <taxon>Anthemidinae</taxon>
        <taxon>Tanacetum</taxon>
    </lineage>
</organism>
<reference evidence="1" key="1">
    <citation type="journal article" date="2022" name="Int. J. Mol. Sci.">
        <title>Draft Genome of Tanacetum Coccineum: Genomic Comparison of Closely Related Tanacetum-Family Plants.</title>
        <authorList>
            <person name="Yamashiro T."/>
            <person name="Shiraishi A."/>
            <person name="Nakayama K."/>
            <person name="Satake H."/>
        </authorList>
    </citation>
    <scope>NUCLEOTIDE SEQUENCE</scope>
</reference>
<gene>
    <name evidence="1" type="ORF">Tco_0988053</name>
</gene>
<protein>
    <submittedName>
        <fullName evidence="1">Uncharacterized protein</fullName>
    </submittedName>
</protein>
<proteinExistence type="predicted"/>
<sequence>MIRLRDLGANTLTGVPYPEEQIMAMVRKGKHRGHIPGVGRVLARHCKDAISINEPRGTYIDTDVDEIKEDSKRLRKELDLLRTVVRSDDRMSQLLTQLESQHEVGGGSRARMRTSTRMRRFRTYYPDDMSSRKTIDEPMFSLIETVWAQYCRPEK</sequence>
<accession>A0ABQ5EPW1</accession>
<evidence type="ECO:0000313" key="1">
    <source>
        <dbReference type="EMBL" id="GJT52999.1"/>
    </source>
</evidence>
<dbReference type="EMBL" id="BQNB010016548">
    <property type="protein sequence ID" value="GJT52999.1"/>
    <property type="molecule type" value="Genomic_DNA"/>
</dbReference>
<name>A0ABQ5EPW1_9ASTR</name>
<evidence type="ECO:0000313" key="2">
    <source>
        <dbReference type="Proteomes" id="UP001151760"/>
    </source>
</evidence>
<keyword evidence="2" id="KW-1185">Reference proteome</keyword>
<reference evidence="1" key="2">
    <citation type="submission" date="2022-01" db="EMBL/GenBank/DDBJ databases">
        <authorList>
            <person name="Yamashiro T."/>
            <person name="Shiraishi A."/>
            <person name="Satake H."/>
            <person name="Nakayama K."/>
        </authorList>
    </citation>
    <scope>NUCLEOTIDE SEQUENCE</scope>
</reference>
<comment type="caution">
    <text evidence="1">The sequence shown here is derived from an EMBL/GenBank/DDBJ whole genome shotgun (WGS) entry which is preliminary data.</text>
</comment>